<reference evidence="1" key="1">
    <citation type="journal article" date="2022" name="Int. J. Mol. Sci.">
        <title>Draft Genome of Tanacetum Coccineum: Genomic Comparison of Closely Related Tanacetum-Family Plants.</title>
        <authorList>
            <person name="Yamashiro T."/>
            <person name="Shiraishi A."/>
            <person name="Nakayama K."/>
            <person name="Satake H."/>
        </authorList>
    </citation>
    <scope>NUCLEOTIDE SEQUENCE</scope>
</reference>
<accession>A0ABQ5G481</accession>
<reference evidence="1" key="2">
    <citation type="submission" date="2022-01" db="EMBL/GenBank/DDBJ databases">
        <authorList>
            <person name="Yamashiro T."/>
            <person name="Shiraishi A."/>
            <person name="Satake H."/>
            <person name="Nakayama K."/>
        </authorList>
    </citation>
    <scope>NUCLEOTIDE SEQUENCE</scope>
</reference>
<dbReference type="EMBL" id="BQNB010018021">
    <property type="protein sequence ID" value="GJT69807.1"/>
    <property type="molecule type" value="Genomic_DNA"/>
</dbReference>
<proteinExistence type="predicted"/>
<organism evidence="1 2">
    <name type="scientific">Tanacetum coccineum</name>
    <dbReference type="NCBI Taxonomy" id="301880"/>
    <lineage>
        <taxon>Eukaryota</taxon>
        <taxon>Viridiplantae</taxon>
        <taxon>Streptophyta</taxon>
        <taxon>Embryophyta</taxon>
        <taxon>Tracheophyta</taxon>
        <taxon>Spermatophyta</taxon>
        <taxon>Magnoliopsida</taxon>
        <taxon>eudicotyledons</taxon>
        <taxon>Gunneridae</taxon>
        <taxon>Pentapetalae</taxon>
        <taxon>asterids</taxon>
        <taxon>campanulids</taxon>
        <taxon>Asterales</taxon>
        <taxon>Asteraceae</taxon>
        <taxon>Asteroideae</taxon>
        <taxon>Anthemideae</taxon>
        <taxon>Anthemidinae</taxon>
        <taxon>Tanacetum</taxon>
    </lineage>
</organism>
<evidence type="ECO:0000313" key="2">
    <source>
        <dbReference type="Proteomes" id="UP001151760"/>
    </source>
</evidence>
<protein>
    <recommendedName>
        <fullName evidence="3">MAK10-like protein</fullName>
    </recommendedName>
</protein>
<comment type="caution">
    <text evidence="1">The sequence shown here is derived from an EMBL/GenBank/DDBJ whole genome shotgun (WGS) entry which is preliminary data.</text>
</comment>
<evidence type="ECO:0008006" key="3">
    <source>
        <dbReference type="Google" id="ProtNLM"/>
    </source>
</evidence>
<name>A0ABQ5G481_9ASTR</name>
<evidence type="ECO:0000313" key="1">
    <source>
        <dbReference type="EMBL" id="GJT69807.1"/>
    </source>
</evidence>
<sequence length="253" mass="29716">MGDENPIRTLGDYFGPSHEGYRNTIELPKWNNVCEIDRAASGKLCEKNADESWEIIENLSLYDHDGWNDSSDSVKLVKAISTPQSTPKTPYRRLLELEDQINFLLKGSLPTPRPRSTHIPQAYAKAFYSDPYPRNLNEPPKQNPFTFPHIERMERFENAIFKQREEINNRMTEMFELLKELTTSRAPEKRRGRKEPIAPTMTVNRLVLEWEERIKLHLEREMEFNRWKSKNFKGKHPTLVIIKGRMDDEGEVT</sequence>
<keyword evidence="2" id="KW-1185">Reference proteome</keyword>
<gene>
    <name evidence="1" type="ORF">Tco_1029093</name>
</gene>
<dbReference type="Proteomes" id="UP001151760">
    <property type="component" value="Unassembled WGS sequence"/>
</dbReference>